<proteinExistence type="predicted"/>
<organism evidence="1">
    <name type="scientific">Corethron hystrix</name>
    <dbReference type="NCBI Taxonomy" id="216773"/>
    <lineage>
        <taxon>Eukaryota</taxon>
        <taxon>Sar</taxon>
        <taxon>Stramenopiles</taxon>
        <taxon>Ochrophyta</taxon>
        <taxon>Bacillariophyta</taxon>
        <taxon>Coscinodiscophyceae</taxon>
        <taxon>Corethrophycidae</taxon>
        <taxon>Corethrales</taxon>
        <taxon>Corethraceae</taxon>
        <taxon>Corethron</taxon>
    </lineage>
</organism>
<sequence length="394" mass="44018">MDRYYESLDESVASMSADAIQLVLQAEYISFLQACGPMFIRGMRRTAHVQAAFKYTSKSRNGSFSFGVAVAGGGKVPIGAVGGAFVGGFTRGSFALSSKLEVKITARGLDLNRPESNSLIVTNAENYHIALETAYLAMLNPRTGLVSSIEVVPWTNNMQFQAAAGLDLLILHEVDGEEEEFPNDLKRFNYMANAEHIARMDEVMRYRYNMINHLQACMRSLFSKSNDFLCAHFVKHRRISPAEDEIYAQDGVVGSTLDSVALDPKEEKVITGARLKYILEGKDQDMDNWPILTAISDFSNFAVEYYGKCMKELSKDRNDFPSGTLYVMHYLDIDACNDVTCVMKNSFWDTASASCAIRSLNGSYLWEKMVSNFCYPEYDPAYNGITSSVFLVCR</sequence>
<name>A0A7S1B4T6_9STRA</name>
<accession>A0A7S1B4T6</accession>
<evidence type="ECO:0000313" key="1">
    <source>
        <dbReference type="EMBL" id="CAD8874982.1"/>
    </source>
</evidence>
<dbReference type="AlphaFoldDB" id="A0A7S1B4T6"/>
<gene>
    <name evidence="1" type="ORF">CHYS00102_LOCUS2157</name>
</gene>
<reference evidence="1" key="1">
    <citation type="submission" date="2021-01" db="EMBL/GenBank/DDBJ databases">
        <authorList>
            <person name="Corre E."/>
            <person name="Pelletier E."/>
            <person name="Niang G."/>
            <person name="Scheremetjew M."/>
            <person name="Finn R."/>
            <person name="Kale V."/>
            <person name="Holt S."/>
            <person name="Cochrane G."/>
            <person name="Meng A."/>
            <person name="Brown T."/>
            <person name="Cohen L."/>
        </authorList>
    </citation>
    <scope>NUCLEOTIDE SEQUENCE</scope>
    <source>
        <strain evidence="1">308</strain>
    </source>
</reference>
<protein>
    <submittedName>
        <fullName evidence="1">Uncharacterized protein</fullName>
    </submittedName>
</protein>
<dbReference type="EMBL" id="HBFR01003151">
    <property type="protein sequence ID" value="CAD8874982.1"/>
    <property type="molecule type" value="Transcribed_RNA"/>
</dbReference>